<gene>
    <name evidence="1" type="ORF">OM076_25470</name>
</gene>
<sequence length="278" mass="30629">MIDKAQEYIWTTARVLEQRRFEFLFGTNGDAVAIKAALEPYKTADGGYGFALEPDGRGPTSQPPHIWTALEVLEELGETDPGIGDHIQTLTAPDGGVPVALPSLEPWPRAPWWGIGTEGTLLATALLYARLPGEHPWKANAETFCWTAIAAIEKTHPYEVESAITFLDAAPDRERAAREAERLGKLVREQGLVGVQPEGYSPGEIHHPHNFAKSPGSLARAWFSDSEVEASLDHLESEQREHGGWEITWAHWTPAIAIEWSGLVTIDALKVLRAYGRL</sequence>
<dbReference type="EMBL" id="JAPDOD010000026">
    <property type="protein sequence ID" value="MDA0163649.1"/>
    <property type="molecule type" value="Genomic_DNA"/>
</dbReference>
<accession>A0A9X3S2L8</accession>
<organism evidence="1 2">
    <name type="scientific">Solirubrobacter ginsenosidimutans</name>
    <dbReference type="NCBI Taxonomy" id="490573"/>
    <lineage>
        <taxon>Bacteria</taxon>
        <taxon>Bacillati</taxon>
        <taxon>Actinomycetota</taxon>
        <taxon>Thermoleophilia</taxon>
        <taxon>Solirubrobacterales</taxon>
        <taxon>Solirubrobacteraceae</taxon>
        <taxon>Solirubrobacter</taxon>
    </lineage>
</organism>
<name>A0A9X3S2L8_9ACTN</name>
<evidence type="ECO:0000313" key="2">
    <source>
        <dbReference type="Proteomes" id="UP001149140"/>
    </source>
</evidence>
<proteinExistence type="predicted"/>
<evidence type="ECO:0000313" key="1">
    <source>
        <dbReference type="EMBL" id="MDA0163649.1"/>
    </source>
</evidence>
<dbReference type="RefSeq" id="WP_270042894.1">
    <property type="nucleotide sequence ID" value="NZ_JAPDOD010000026.1"/>
</dbReference>
<dbReference type="AlphaFoldDB" id="A0A9X3S2L8"/>
<protein>
    <recommendedName>
        <fullName evidence="3">Prenyltransferase</fullName>
    </recommendedName>
</protein>
<dbReference type="Proteomes" id="UP001149140">
    <property type="component" value="Unassembled WGS sequence"/>
</dbReference>
<reference evidence="1" key="1">
    <citation type="submission" date="2022-10" db="EMBL/GenBank/DDBJ databases">
        <title>The WGS of Solirubrobacter ginsenosidimutans DSM 21036.</title>
        <authorList>
            <person name="Jiang Z."/>
        </authorList>
    </citation>
    <scope>NUCLEOTIDE SEQUENCE</scope>
    <source>
        <strain evidence="1">DSM 21036</strain>
    </source>
</reference>
<evidence type="ECO:0008006" key="3">
    <source>
        <dbReference type="Google" id="ProtNLM"/>
    </source>
</evidence>
<comment type="caution">
    <text evidence="1">The sequence shown here is derived from an EMBL/GenBank/DDBJ whole genome shotgun (WGS) entry which is preliminary data.</text>
</comment>
<keyword evidence="2" id="KW-1185">Reference proteome</keyword>